<feature type="coiled-coil region" evidence="7">
    <location>
        <begin position="402"/>
        <end position="431"/>
    </location>
</feature>
<evidence type="ECO:0000256" key="4">
    <source>
        <dbReference type="ARBA" id="ARBA00022692"/>
    </source>
</evidence>
<evidence type="ECO:0000256" key="3">
    <source>
        <dbReference type="ARBA" id="ARBA00022475"/>
    </source>
</evidence>
<evidence type="ECO:0000256" key="1">
    <source>
        <dbReference type="ARBA" id="ARBA00004651"/>
    </source>
</evidence>
<evidence type="ECO:0000256" key="5">
    <source>
        <dbReference type="ARBA" id="ARBA00022989"/>
    </source>
</evidence>
<feature type="transmembrane region" description="Helical" evidence="9">
    <location>
        <begin position="16"/>
        <end position="38"/>
    </location>
</feature>
<feature type="transmembrane region" description="Helical" evidence="9">
    <location>
        <begin position="93"/>
        <end position="114"/>
    </location>
</feature>
<dbReference type="PANTHER" id="PTHR43302:SF5">
    <property type="entry name" value="TRANSPORTER ARSB-RELATED"/>
    <property type="match status" value="1"/>
</dbReference>
<feature type="transmembrane region" description="Helical" evidence="9">
    <location>
        <begin position="625"/>
        <end position="650"/>
    </location>
</feature>
<feature type="transmembrane region" description="Helical" evidence="9">
    <location>
        <begin position="372"/>
        <end position="393"/>
    </location>
</feature>
<evidence type="ECO:0000259" key="10">
    <source>
        <dbReference type="Pfam" id="PF03600"/>
    </source>
</evidence>
<dbReference type="EMBL" id="MCFJ01000003">
    <property type="protein sequence ID" value="ORY68467.1"/>
    <property type="molecule type" value="Genomic_DNA"/>
</dbReference>
<evidence type="ECO:0000256" key="7">
    <source>
        <dbReference type="SAM" id="Coils"/>
    </source>
</evidence>
<evidence type="ECO:0000256" key="6">
    <source>
        <dbReference type="ARBA" id="ARBA00023136"/>
    </source>
</evidence>
<dbReference type="GO" id="GO:0055085">
    <property type="term" value="P:transmembrane transport"/>
    <property type="evidence" value="ECO:0007669"/>
    <property type="project" value="InterPro"/>
</dbReference>
<keyword evidence="7" id="KW-0175">Coiled coil</keyword>
<evidence type="ECO:0000256" key="9">
    <source>
        <dbReference type="SAM" id="Phobius"/>
    </source>
</evidence>
<keyword evidence="6 9" id="KW-0472">Membrane</keyword>
<feature type="transmembrane region" description="Helical" evidence="9">
    <location>
        <begin position="523"/>
        <end position="549"/>
    </location>
</feature>
<evidence type="ECO:0000313" key="11">
    <source>
        <dbReference type="EMBL" id="ORY68467.1"/>
    </source>
</evidence>
<reference evidence="11 12" key="1">
    <citation type="submission" date="2016-07" db="EMBL/GenBank/DDBJ databases">
        <title>Pervasive Adenine N6-methylation of Active Genes in Fungi.</title>
        <authorList>
            <consortium name="DOE Joint Genome Institute"/>
            <person name="Mondo S.J."/>
            <person name="Dannebaum R.O."/>
            <person name="Kuo R.C."/>
            <person name="Labutti K."/>
            <person name="Haridas S."/>
            <person name="Kuo A."/>
            <person name="Salamov A."/>
            <person name="Ahrendt S.R."/>
            <person name="Lipzen A."/>
            <person name="Sullivan W."/>
            <person name="Andreopoulos W.B."/>
            <person name="Clum A."/>
            <person name="Lindquist E."/>
            <person name="Daum C."/>
            <person name="Ramamoorthy G.K."/>
            <person name="Gryganskyi A."/>
            <person name="Culley D."/>
            <person name="Magnuson J.K."/>
            <person name="James T.Y."/>
            <person name="O'Malley M.A."/>
            <person name="Stajich J.E."/>
            <person name="Spatafora J.W."/>
            <person name="Visel A."/>
            <person name="Grigoriev I.V."/>
        </authorList>
    </citation>
    <scope>NUCLEOTIDE SEQUENCE [LARGE SCALE GENOMIC DNA]</scope>
    <source>
        <strain evidence="11 12">CBS 129021</strain>
    </source>
</reference>
<comment type="subcellular location">
    <subcellularLocation>
        <location evidence="1">Cell membrane</location>
        <topology evidence="1">Multi-pass membrane protein</topology>
    </subcellularLocation>
</comment>
<dbReference type="Pfam" id="PF03600">
    <property type="entry name" value="CitMHS"/>
    <property type="match status" value="1"/>
</dbReference>
<dbReference type="InterPro" id="IPR036259">
    <property type="entry name" value="MFS_trans_sf"/>
</dbReference>
<feature type="transmembrane region" description="Helical" evidence="9">
    <location>
        <begin position="671"/>
        <end position="692"/>
    </location>
</feature>
<keyword evidence="3" id="KW-1003">Cell membrane</keyword>
<name>A0A1Y2EAQ1_9PEZI</name>
<evidence type="ECO:0000256" key="8">
    <source>
        <dbReference type="SAM" id="MobiDB-lite"/>
    </source>
</evidence>
<dbReference type="STRING" id="1141098.A0A1Y2EAQ1"/>
<organism evidence="11 12">
    <name type="scientific">Pseudomassariella vexata</name>
    <dbReference type="NCBI Taxonomy" id="1141098"/>
    <lineage>
        <taxon>Eukaryota</taxon>
        <taxon>Fungi</taxon>
        <taxon>Dikarya</taxon>
        <taxon>Ascomycota</taxon>
        <taxon>Pezizomycotina</taxon>
        <taxon>Sordariomycetes</taxon>
        <taxon>Xylariomycetidae</taxon>
        <taxon>Amphisphaeriales</taxon>
        <taxon>Pseudomassariaceae</taxon>
        <taxon>Pseudomassariella</taxon>
    </lineage>
</organism>
<feature type="region of interest" description="Disordered" evidence="8">
    <location>
        <begin position="440"/>
        <end position="461"/>
    </location>
</feature>
<dbReference type="GeneID" id="63771642"/>
<feature type="transmembrane region" description="Helical" evidence="9">
    <location>
        <begin position="45"/>
        <end position="61"/>
    </location>
</feature>
<dbReference type="GO" id="GO:0005886">
    <property type="term" value="C:plasma membrane"/>
    <property type="evidence" value="ECO:0007669"/>
    <property type="project" value="UniProtKB-SubCell"/>
</dbReference>
<gene>
    <name evidence="11" type="ORF">BCR38DRAFT_336075</name>
</gene>
<keyword evidence="5 9" id="KW-1133">Transmembrane helix</keyword>
<keyword evidence="12" id="KW-1185">Reference proteome</keyword>
<dbReference type="SUPFAM" id="SSF103473">
    <property type="entry name" value="MFS general substrate transporter"/>
    <property type="match status" value="1"/>
</dbReference>
<accession>A0A1Y2EAQ1</accession>
<dbReference type="RefSeq" id="XP_040718754.1">
    <property type="nucleotide sequence ID" value="XM_040855430.1"/>
</dbReference>
<evidence type="ECO:0000313" key="12">
    <source>
        <dbReference type="Proteomes" id="UP000193689"/>
    </source>
</evidence>
<keyword evidence="2" id="KW-0813">Transport</keyword>
<dbReference type="Proteomes" id="UP000193689">
    <property type="component" value="Unassembled WGS sequence"/>
</dbReference>
<feature type="transmembrane region" description="Helical" evidence="9">
    <location>
        <begin position="173"/>
        <end position="203"/>
    </location>
</feature>
<dbReference type="InParanoid" id="A0A1Y2EAQ1"/>
<feature type="domain" description="Citrate transporter-like" evidence="10">
    <location>
        <begin position="132"/>
        <end position="604"/>
    </location>
</feature>
<dbReference type="OrthoDB" id="442352at2759"/>
<dbReference type="InterPro" id="IPR004680">
    <property type="entry name" value="Cit_transptr-like_dom"/>
</dbReference>
<feature type="region of interest" description="Disordered" evidence="8">
    <location>
        <begin position="476"/>
        <end position="497"/>
    </location>
</feature>
<feature type="transmembrane region" description="Helical" evidence="9">
    <location>
        <begin position="252"/>
        <end position="277"/>
    </location>
</feature>
<comment type="caution">
    <text evidence="11">The sequence shown here is derived from an EMBL/GenBank/DDBJ whole genome shotgun (WGS) entry which is preliminary data.</text>
</comment>
<feature type="transmembrane region" description="Helical" evidence="9">
    <location>
        <begin position="134"/>
        <end position="158"/>
    </location>
</feature>
<sequence length="700" mass="77280">MSAGDRDTDTSLINSWRSIVTLLVFVLTNVVVLFPFHISIYIPRLFLDVVLVALSYLRVILPRHDRTHHGSQGTTHGNGDNGEVKRFWVPLRLPMNFVTAPLIADLFLLAIRAIGRKEVHDGTIGTEGISPLDIMAFFITLAYIAISIDASGLIRYLAFKVLQKGGKFGRRLFLYLCIFFFSLGSFIGNDPIILSGTAFLAYMTRVSSNIIHPRAWIYSQFAVANIASAILVSSNPTNLVLAGAFNIKFIDYTANMIVPVIITAIVLFPVLLFIVFADESLIPRVIKMHELSDEAKAKEPVNPNIPHGRGNDAELEKEMANNEQGKLLSLEEIMNPFLDKGGAIFGAVIMAATLITLLALNAASQATGEHPVFYVTLPAAFVMFCWDVAFGWHNRRKTRGIARKGRQEVENARAERAMREEEQAKRAALEQVKAYDPDLMRTHSPKIPSPNQDGTNGGHDNSLELFVVNANEGIPSSGEVEEKQRMSYGQETDVESPQERPRATLVSLFADAYRWSQETFPTVTAVVAHLPFALVPFAFAMFVLVQALVTKGWVPVFAYGWDHWVTKTGTIGAVGGMGFLSVVLCNFAGTNIGTTILLCRVIQAWTDIHAENQIPISDRTFWATVYGMALGVNYGAFSAAFSASLAGLLWRDILSRKHIHVKRLDFVRVNLPIIAIAMTVGCAALVGEVYIIRDNSPFHL</sequence>
<dbReference type="AlphaFoldDB" id="A0A1Y2EAQ1"/>
<keyword evidence="4 9" id="KW-0812">Transmembrane</keyword>
<proteinExistence type="predicted"/>
<protein>
    <recommendedName>
        <fullName evidence="10">Citrate transporter-like domain-containing protein</fullName>
    </recommendedName>
</protein>
<evidence type="ECO:0000256" key="2">
    <source>
        <dbReference type="ARBA" id="ARBA00022448"/>
    </source>
</evidence>
<dbReference type="PANTHER" id="PTHR43302">
    <property type="entry name" value="TRANSPORTER ARSB-RELATED"/>
    <property type="match status" value="1"/>
</dbReference>
<feature type="transmembrane region" description="Helical" evidence="9">
    <location>
        <begin position="342"/>
        <end position="360"/>
    </location>
</feature>